<feature type="binding site" evidence="7">
    <location>
        <position position="126"/>
    </location>
    <ligand>
        <name>phosphoenolpyruvate</name>
        <dbReference type="ChEBI" id="CHEBI:58702"/>
    </ligand>
</feature>
<comment type="pathway">
    <text evidence="1 7">Metabolic intermediate biosynthesis; chorismate biosynthesis; chorismate from D-erythrose 4-phosphate and phosphoenolpyruvate: step 6/7.</text>
</comment>
<feature type="binding site" evidence="7">
    <location>
        <position position="328"/>
    </location>
    <ligand>
        <name>3-phosphoshikimate</name>
        <dbReference type="ChEBI" id="CHEBI:145989"/>
    </ligand>
</feature>
<dbReference type="SUPFAM" id="SSF55205">
    <property type="entry name" value="EPT/RTPC-like"/>
    <property type="match status" value="1"/>
</dbReference>
<keyword evidence="3 7" id="KW-0028">Amino-acid biosynthesis</keyword>
<dbReference type="GO" id="GO:0009423">
    <property type="term" value="P:chorismate biosynthetic process"/>
    <property type="evidence" value="ECO:0007669"/>
    <property type="project" value="UniProtKB-UniRule"/>
</dbReference>
<dbReference type="GO" id="GO:0009073">
    <property type="term" value="P:aromatic amino acid family biosynthetic process"/>
    <property type="evidence" value="ECO:0007669"/>
    <property type="project" value="UniProtKB-KW"/>
</dbReference>
<dbReference type="GO" id="GO:0003866">
    <property type="term" value="F:3-phosphoshikimate 1-carboxyvinyltransferase activity"/>
    <property type="evidence" value="ECO:0007669"/>
    <property type="project" value="UniProtKB-UniRule"/>
</dbReference>
<feature type="binding site" evidence="7">
    <location>
        <position position="96"/>
    </location>
    <ligand>
        <name>phosphoenolpyruvate</name>
        <dbReference type="ChEBI" id="CHEBI:58702"/>
    </ligand>
</feature>
<evidence type="ECO:0000256" key="4">
    <source>
        <dbReference type="ARBA" id="ARBA00022679"/>
    </source>
</evidence>
<evidence type="ECO:0000256" key="6">
    <source>
        <dbReference type="ARBA" id="ARBA00044633"/>
    </source>
</evidence>
<dbReference type="PROSITE" id="PS00885">
    <property type="entry name" value="EPSP_SYNTHASE_2"/>
    <property type="match status" value="1"/>
</dbReference>
<keyword evidence="10" id="KW-1185">Reference proteome</keyword>
<dbReference type="InterPro" id="IPR023193">
    <property type="entry name" value="EPSP_synthase_CS"/>
</dbReference>
<comment type="caution">
    <text evidence="9">The sequence shown here is derived from an EMBL/GenBank/DDBJ whole genome shotgun (WGS) entry which is preliminary data.</text>
</comment>
<dbReference type="FunFam" id="3.65.10.10:FF:000004">
    <property type="entry name" value="3-phosphoshikimate 1-carboxyvinyltransferase"/>
    <property type="match status" value="1"/>
</dbReference>
<dbReference type="PIRSF" id="PIRSF000505">
    <property type="entry name" value="EPSPS"/>
    <property type="match status" value="1"/>
</dbReference>
<comment type="subcellular location">
    <subcellularLocation>
        <location evidence="7">Cytoplasm</location>
    </subcellularLocation>
</comment>
<dbReference type="AlphaFoldDB" id="A0A3A1YEU7"/>
<dbReference type="CDD" id="cd01556">
    <property type="entry name" value="EPSP_synthase"/>
    <property type="match status" value="1"/>
</dbReference>
<feature type="binding site" evidence="7">
    <location>
        <position position="403"/>
    </location>
    <ligand>
        <name>phosphoenolpyruvate</name>
        <dbReference type="ChEBI" id="CHEBI:58702"/>
    </ligand>
</feature>
<evidence type="ECO:0000313" key="10">
    <source>
        <dbReference type="Proteomes" id="UP000265916"/>
    </source>
</evidence>
<evidence type="ECO:0000256" key="5">
    <source>
        <dbReference type="ARBA" id="ARBA00023141"/>
    </source>
</evidence>
<comment type="catalytic activity">
    <reaction evidence="6">
        <text>3-phosphoshikimate + phosphoenolpyruvate = 5-O-(1-carboxyvinyl)-3-phosphoshikimate + phosphate</text>
        <dbReference type="Rhea" id="RHEA:21256"/>
        <dbReference type="ChEBI" id="CHEBI:43474"/>
        <dbReference type="ChEBI" id="CHEBI:57701"/>
        <dbReference type="ChEBI" id="CHEBI:58702"/>
        <dbReference type="ChEBI" id="CHEBI:145989"/>
        <dbReference type="EC" id="2.5.1.19"/>
    </reaction>
    <physiologicalReaction direction="left-to-right" evidence="6">
        <dbReference type="Rhea" id="RHEA:21257"/>
    </physiologicalReaction>
</comment>
<feature type="domain" description="Enolpyruvate transferase" evidence="8">
    <location>
        <begin position="11"/>
        <end position="436"/>
    </location>
</feature>
<dbReference type="PANTHER" id="PTHR21090">
    <property type="entry name" value="AROM/DEHYDROQUINATE SYNTHASE"/>
    <property type="match status" value="1"/>
</dbReference>
<protein>
    <recommendedName>
        <fullName evidence="7">3-phosphoshikimate 1-carboxyvinyltransferase</fullName>
        <ecNumber evidence="7">2.5.1.19</ecNumber>
    </recommendedName>
    <alternativeName>
        <fullName evidence="7">5-enolpyruvylshikimate-3-phosphate synthase</fullName>
        <shortName evidence="7">EPSP synthase</shortName>
        <shortName evidence="7">EPSPS</shortName>
    </alternativeName>
</protein>
<evidence type="ECO:0000313" key="9">
    <source>
        <dbReference type="EMBL" id="RIY36763.1"/>
    </source>
</evidence>
<feature type="binding site" evidence="7">
    <location>
        <position position="357"/>
    </location>
    <ligand>
        <name>3-phosphoshikimate</name>
        <dbReference type="ChEBI" id="CHEBI:145989"/>
    </ligand>
</feature>
<comment type="function">
    <text evidence="7">Catalyzes the transfer of the enolpyruvyl moiety of phosphoenolpyruvate (PEP) to the 5-hydroxyl of shikimate-3-phosphate (S3P) to produce enolpyruvyl shikimate-3-phosphate and inorganic phosphate.</text>
</comment>
<dbReference type="Pfam" id="PF00275">
    <property type="entry name" value="EPSP_synthase"/>
    <property type="match status" value="1"/>
</dbReference>
<organism evidence="9 10">
    <name type="scientific">Psittacicella hinzii</name>
    <dbReference type="NCBI Taxonomy" id="2028575"/>
    <lineage>
        <taxon>Bacteria</taxon>
        <taxon>Pseudomonadati</taxon>
        <taxon>Pseudomonadota</taxon>
        <taxon>Gammaproteobacteria</taxon>
        <taxon>Pasteurellales</taxon>
        <taxon>Psittacicellaceae</taxon>
        <taxon>Psittacicella</taxon>
    </lineage>
</organism>
<dbReference type="EC" id="2.5.1.19" evidence="7"/>
<dbReference type="GO" id="GO:0005737">
    <property type="term" value="C:cytoplasm"/>
    <property type="evidence" value="ECO:0007669"/>
    <property type="project" value="UniProtKB-SubCell"/>
</dbReference>
<accession>A0A3A1YEU7</accession>
<gene>
    <name evidence="7 9" type="primary">aroA</name>
    <name evidence="9" type="ORF">CKF58_05705</name>
</gene>
<dbReference type="InterPro" id="IPR013792">
    <property type="entry name" value="RNA3'P_cycl/enolpyr_Trfase_a/b"/>
</dbReference>
<dbReference type="NCBIfam" id="TIGR01356">
    <property type="entry name" value="aroA"/>
    <property type="match status" value="1"/>
</dbReference>
<feature type="binding site" evidence="7">
    <location>
        <position position="27"/>
    </location>
    <ligand>
        <name>3-phosphoshikimate</name>
        <dbReference type="ChEBI" id="CHEBI:145989"/>
    </ligand>
</feature>
<proteinExistence type="inferred from homology"/>
<name>A0A3A1YEU7_9GAMM</name>
<keyword evidence="4 7" id="KW-0808">Transferase</keyword>
<evidence type="ECO:0000256" key="1">
    <source>
        <dbReference type="ARBA" id="ARBA00004811"/>
    </source>
</evidence>
<dbReference type="RefSeq" id="WP_119531858.1">
    <property type="nucleotide sequence ID" value="NZ_JBHSSP010000041.1"/>
</dbReference>
<sequence length="445" mass="48301">MEKLIIQANPQAHGEITIPGSKSLSNRGLLVAALAQGTTIVENLLDSDDIKWMLKALSTLGVDITLNEDKTQAKVVGIGSKFAVNGDFDLFLGNAGTAFRPLIAALAFNQGDACFKISGEPRMHERPVKDLVDALLTLGCEIEYLENEGYAPLVIRTKATGVALKTTKVGIAGNISSQFLTALLMISPLIGQELEINIIGDLVSKPYIDITLDVMRKFGVQVTIINDYQAFKISPQAYVSPERFLVEGDASSASYFLLAGAIAGDVTVRGIDMTSVQGDKDFVLALEQMGAIISSGHGYIRAQMNQDLVAQTGYALKAVDLNLNKIPDAAMGLAIAALYCPPGSKTVIRDVYNWRVKETDRLNAMATELQKLGVEVTERHDYLEVVAPEVLRSAEIATYNDHRIAMCFSLVALNKQDVPVTILDPSCTRKTFPTYFIEFAKIHGK</sequence>
<feature type="active site" description="Proton acceptor" evidence="7">
    <location>
        <position position="328"/>
    </location>
</feature>
<keyword evidence="5 7" id="KW-0057">Aromatic amino acid biosynthesis</keyword>
<evidence type="ECO:0000256" key="2">
    <source>
        <dbReference type="ARBA" id="ARBA00009948"/>
    </source>
</evidence>
<reference evidence="9 10" key="1">
    <citation type="submission" date="2017-08" db="EMBL/GenBank/DDBJ databases">
        <title>Reclassification of Bisgaard taxon 37 and 44.</title>
        <authorList>
            <person name="Christensen H."/>
        </authorList>
    </citation>
    <scope>NUCLEOTIDE SEQUENCE [LARGE SCALE GENOMIC DNA]</scope>
    <source>
        <strain evidence="9 10">111</strain>
    </source>
</reference>
<dbReference type="Proteomes" id="UP000265916">
    <property type="component" value="Unassembled WGS sequence"/>
</dbReference>
<evidence type="ECO:0000256" key="7">
    <source>
        <dbReference type="HAMAP-Rule" id="MF_00210"/>
    </source>
</evidence>
<keyword evidence="7" id="KW-0963">Cytoplasm</keyword>
<feature type="binding site" evidence="7">
    <location>
        <position position="176"/>
    </location>
    <ligand>
        <name>3-phosphoshikimate</name>
        <dbReference type="ChEBI" id="CHEBI:145989"/>
    </ligand>
</feature>
<feature type="binding site" evidence="7">
    <location>
        <position position="430"/>
    </location>
    <ligand>
        <name>phosphoenolpyruvate</name>
        <dbReference type="ChEBI" id="CHEBI:58702"/>
    </ligand>
</feature>
<dbReference type="PANTHER" id="PTHR21090:SF5">
    <property type="entry name" value="PENTAFUNCTIONAL AROM POLYPEPTIDE"/>
    <property type="match status" value="1"/>
</dbReference>
<dbReference type="EMBL" id="NRJG01000102">
    <property type="protein sequence ID" value="RIY36763.1"/>
    <property type="molecule type" value="Genomic_DNA"/>
</dbReference>
<feature type="binding site" evidence="7">
    <location>
        <position position="178"/>
    </location>
    <ligand>
        <name>3-phosphoshikimate</name>
        <dbReference type="ChEBI" id="CHEBI:145989"/>
    </ligand>
</feature>
<dbReference type="GO" id="GO:0008652">
    <property type="term" value="P:amino acid biosynthetic process"/>
    <property type="evidence" value="ECO:0007669"/>
    <property type="project" value="UniProtKB-KW"/>
</dbReference>
<feature type="binding site" evidence="7">
    <location>
        <position position="361"/>
    </location>
    <ligand>
        <name>phosphoenolpyruvate</name>
        <dbReference type="ChEBI" id="CHEBI:58702"/>
    </ligand>
</feature>
<dbReference type="InterPro" id="IPR036968">
    <property type="entry name" value="Enolpyruvate_Tfrase_sf"/>
</dbReference>
<feature type="binding site" evidence="7">
    <location>
        <position position="178"/>
    </location>
    <ligand>
        <name>phosphoenolpyruvate</name>
        <dbReference type="ChEBI" id="CHEBI:58702"/>
    </ligand>
</feature>
<dbReference type="HAMAP" id="MF_00210">
    <property type="entry name" value="EPSP_synth"/>
    <property type="match status" value="1"/>
</dbReference>
<feature type="binding site" evidence="7">
    <location>
        <position position="177"/>
    </location>
    <ligand>
        <name>3-phosphoshikimate</name>
        <dbReference type="ChEBI" id="CHEBI:145989"/>
    </ligand>
</feature>
<comment type="subunit">
    <text evidence="7">Monomer.</text>
</comment>
<dbReference type="InterPro" id="IPR006264">
    <property type="entry name" value="EPSP_synthase"/>
</dbReference>
<feature type="binding site" evidence="7">
    <location>
        <position position="23"/>
    </location>
    <ligand>
        <name>3-phosphoshikimate</name>
        <dbReference type="ChEBI" id="CHEBI:145989"/>
    </ligand>
</feature>
<feature type="binding site" evidence="7">
    <location>
        <position position="353"/>
    </location>
    <ligand>
        <name>3-phosphoshikimate</name>
        <dbReference type="ChEBI" id="CHEBI:145989"/>
    </ligand>
</feature>
<comment type="similarity">
    <text evidence="2 7">Belongs to the EPSP synthase family.</text>
</comment>
<feature type="binding site" evidence="7">
    <location>
        <position position="204"/>
    </location>
    <ligand>
        <name>3-phosphoshikimate</name>
        <dbReference type="ChEBI" id="CHEBI:145989"/>
    </ligand>
</feature>
<dbReference type="PROSITE" id="PS00104">
    <property type="entry name" value="EPSP_SYNTHASE_1"/>
    <property type="match status" value="1"/>
</dbReference>
<feature type="binding site" evidence="7">
    <location>
        <position position="22"/>
    </location>
    <ligand>
        <name>3-phosphoshikimate</name>
        <dbReference type="ChEBI" id="CHEBI:145989"/>
    </ligand>
</feature>
<dbReference type="Gene3D" id="3.65.10.10">
    <property type="entry name" value="Enolpyruvate transferase domain"/>
    <property type="match status" value="2"/>
</dbReference>
<dbReference type="UniPathway" id="UPA00053">
    <property type="reaction ID" value="UER00089"/>
</dbReference>
<feature type="binding site" evidence="7">
    <location>
        <position position="22"/>
    </location>
    <ligand>
        <name>phosphoenolpyruvate</name>
        <dbReference type="ChEBI" id="CHEBI:58702"/>
    </ligand>
</feature>
<dbReference type="InterPro" id="IPR001986">
    <property type="entry name" value="Enolpyruvate_Tfrase_dom"/>
</dbReference>
<dbReference type="OrthoDB" id="9809920at2"/>
<evidence type="ECO:0000259" key="8">
    <source>
        <dbReference type="Pfam" id="PF00275"/>
    </source>
</evidence>
<evidence type="ECO:0000256" key="3">
    <source>
        <dbReference type="ARBA" id="ARBA00022605"/>
    </source>
</evidence>